<sequence>MLPTYQPEKADLTEAKVVRQAIKQSKKGERFVLAVSNIAFDVKADQWKVEFTEEQDVFEVIVDDR</sequence>
<gene>
    <name evidence="1" type="ORF">QYG89_02665</name>
</gene>
<accession>A0ABW8I7G9</accession>
<proteinExistence type="predicted"/>
<dbReference type="EMBL" id="JAUIYO010000001">
    <property type="protein sequence ID" value="MFK2824601.1"/>
    <property type="molecule type" value="Genomic_DNA"/>
</dbReference>
<keyword evidence="2" id="KW-1185">Reference proteome</keyword>
<organism evidence="1 2">
    <name type="scientific">Bacillus lumedeiriae</name>
    <dbReference type="NCBI Taxonomy" id="3058829"/>
    <lineage>
        <taxon>Bacteria</taxon>
        <taxon>Bacillati</taxon>
        <taxon>Bacillota</taxon>
        <taxon>Bacilli</taxon>
        <taxon>Bacillales</taxon>
        <taxon>Bacillaceae</taxon>
        <taxon>Bacillus</taxon>
    </lineage>
</organism>
<protein>
    <recommendedName>
        <fullName evidence="3">PepSY domain-containing protein</fullName>
    </recommendedName>
</protein>
<evidence type="ECO:0000313" key="1">
    <source>
        <dbReference type="EMBL" id="MFK2824601.1"/>
    </source>
</evidence>
<dbReference type="Proteomes" id="UP001619911">
    <property type="component" value="Unassembled WGS sequence"/>
</dbReference>
<dbReference type="RefSeq" id="WP_404314265.1">
    <property type="nucleotide sequence ID" value="NZ_JAUIYO010000001.1"/>
</dbReference>
<comment type="caution">
    <text evidence="1">The sequence shown here is derived from an EMBL/GenBank/DDBJ whole genome shotgun (WGS) entry which is preliminary data.</text>
</comment>
<evidence type="ECO:0000313" key="2">
    <source>
        <dbReference type="Proteomes" id="UP001619911"/>
    </source>
</evidence>
<evidence type="ECO:0008006" key="3">
    <source>
        <dbReference type="Google" id="ProtNLM"/>
    </source>
</evidence>
<name>A0ABW8I7G9_9BACI</name>
<reference evidence="1 2" key="1">
    <citation type="submission" date="2023-07" db="EMBL/GenBank/DDBJ databases">
        <title>Bacillus lucianemedeirus sp. nov, a new species isolated from an immunobiological production facility.</title>
        <authorList>
            <person name="Costa L.V."/>
            <person name="Miranda R.V.S.L."/>
            <person name="Brandao M.L.L."/>
            <person name="Reis C.M.F."/>
            <person name="Frazao A.M."/>
            <person name="Cruz F.V."/>
            <person name="Baio P.V.P."/>
            <person name="Veras J.F.C."/>
            <person name="Ramos J.N."/>
            <person name="Vieira V."/>
        </authorList>
    </citation>
    <scope>NUCLEOTIDE SEQUENCE [LARGE SCALE GENOMIC DNA]</scope>
    <source>
        <strain evidence="1 2">B190/17</strain>
    </source>
</reference>